<accession>A0A9D4DK77</accession>
<evidence type="ECO:0000313" key="2">
    <source>
        <dbReference type="Proteomes" id="UP000828390"/>
    </source>
</evidence>
<dbReference type="EMBL" id="JAIWYP010000010">
    <property type="protein sequence ID" value="KAH3751172.1"/>
    <property type="molecule type" value="Genomic_DNA"/>
</dbReference>
<evidence type="ECO:0000313" key="1">
    <source>
        <dbReference type="EMBL" id="KAH3751172.1"/>
    </source>
</evidence>
<dbReference type="Gene3D" id="2.60.120.200">
    <property type="match status" value="1"/>
</dbReference>
<dbReference type="InterPro" id="IPR013320">
    <property type="entry name" value="ConA-like_dom_sf"/>
</dbReference>
<name>A0A9D4DK77_DREPO</name>
<keyword evidence="2" id="KW-1185">Reference proteome</keyword>
<dbReference type="SUPFAM" id="SSF49899">
    <property type="entry name" value="Concanavalin A-like lectins/glucanases"/>
    <property type="match status" value="1"/>
</dbReference>
<reference evidence="1" key="1">
    <citation type="journal article" date="2019" name="bioRxiv">
        <title>The Genome of the Zebra Mussel, Dreissena polymorpha: A Resource for Invasive Species Research.</title>
        <authorList>
            <person name="McCartney M.A."/>
            <person name="Auch B."/>
            <person name="Kono T."/>
            <person name="Mallez S."/>
            <person name="Zhang Y."/>
            <person name="Obille A."/>
            <person name="Becker A."/>
            <person name="Abrahante J.E."/>
            <person name="Garbe J."/>
            <person name="Badalamenti J.P."/>
            <person name="Herman A."/>
            <person name="Mangelson H."/>
            <person name="Liachko I."/>
            <person name="Sullivan S."/>
            <person name="Sone E.D."/>
            <person name="Koren S."/>
            <person name="Silverstein K.A.T."/>
            <person name="Beckman K.B."/>
            <person name="Gohl D.M."/>
        </authorList>
    </citation>
    <scope>NUCLEOTIDE SEQUENCE</scope>
    <source>
        <strain evidence="1">Duluth1</strain>
        <tissue evidence="1">Whole animal</tissue>
    </source>
</reference>
<dbReference type="Proteomes" id="UP000828390">
    <property type="component" value="Unassembled WGS sequence"/>
</dbReference>
<reference evidence="1" key="2">
    <citation type="submission" date="2020-11" db="EMBL/GenBank/DDBJ databases">
        <authorList>
            <person name="McCartney M.A."/>
            <person name="Auch B."/>
            <person name="Kono T."/>
            <person name="Mallez S."/>
            <person name="Becker A."/>
            <person name="Gohl D.M."/>
            <person name="Silverstein K.A.T."/>
            <person name="Koren S."/>
            <person name="Bechman K.B."/>
            <person name="Herman A."/>
            <person name="Abrahante J.E."/>
            <person name="Garbe J."/>
        </authorList>
    </citation>
    <scope>NUCLEOTIDE SEQUENCE</scope>
    <source>
        <strain evidence="1">Duluth1</strain>
        <tissue evidence="1">Whole animal</tissue>
    </source>
</reference>
<organism evidence="1 2">
    <name type="scientific">Dreissena polymorpha</name>
    <name type="common">Zebra mussel</name>
    <name type="synonym">Mytilus polymorpha</name>
    <dbReference type="NCBI Taxonomy" id="45954"/>
    <lineage>
        <taxon>Eukaryota</taxon>
        <taxon>Metazoa</taxon>
        <taxon>Spiralia</taxon>
        <taxon>Lophotrochozoa</taxon>
        <taxon>Mollusca</taxon>
        <taxon>Bivalvia</taxon>
        <taxon>Autobranchia</taxon>
        <taxon>Heteroconchia</taxon>
        <taxon>Euheterodonta</taxon>
        <taxon>Imparidentia</taxon>
        <taxon>Neoheterodontei</taxon>
        <taxon>Myida</taxon>
        <taxon>Dreissenoidea</taxon>
        <taxon>Dreissenidae</taxon>
        <taxon>Dreissena</taxon>
    </lineage>
</organism>
<dbReference type="AlphaFoldDB" id="A0A9D4DK77"/>
<gene>
    <name evidence="1" type="ORF">DPMN_185721</name>
</gene>
<protein>
    <submittedName>
        <fullName evidence="1">Uncharacterized protein</fullName>
    </submittedName>
</protein>
<proteinExistence type="predicted"/>
<comment type="caution">
    <text evidence="1">The sequence shown here is derived from an EMBL/GenBank/DDBJ whole genome shotgun (WGS) entry which is preliminary data.</text>
</comment>
<sequence>MSAVGIDQNGSVENSVNSPNILNDWNSVAFSYDASGKKLELAVNEVRLEMIGSAKHTLALPGTLRLGGGFDTTMTKYNGSMACLHIQLSQKFGPSDFDNNVDLCNSENTMHQPISIGLYRSILPND</sequence>